<dbReference type="RefSeq" id="XP_003869530.1">
    <property type="nucleotide sequence ID" value="XM_003869481.1"/>
</dbReference>
<feature type="compositionally biased region" description="Acidic residues" evidence="9">
    <location>
        <begin position="813"/>
        <end position="823"/>
    </location>
</feature>
<sequence>MDDSSLEIGNDLYKPQKRILTFLFRNKFYPIPKDDSERKIYPEQSSNILYRVFFWWVSPLMTIGYTRTLQPNDLWILTEDMKVEHFYNYFVAYLEVETERAHLNHISNKCKERDETIETSSKTREEDLEDFVLSPMNIATILFLTFKRQILVSLILAIFALSGIACSPLLTKELIKFVEKRSLGLNTNIGQGVGYSLGVVFMMLFSNLLFNHFMYIGQSMGAQIKALLTKAVLNKAFKFNAESRHKFPQSKLTSIITTDLSRVEIACMFQPLLLCLPVPIAIAIVILVVNIRVSAVIGIVIFIIFLGCISFGAKKLFAYRDAVSKITDKRVNFMKEILNNLKMIKFYSWEHPYHENVRKIRGEEVDMILKIQTLRNVIFSLAMTLTGICSMIAFVILYAIQGSTSSPAKMFSSVSTFEILGLMVFFIPQALSTTADMINGFKRIGAVLSADENEPYEGYHVLNDGGDKRAIALKGASFSWDVFDDEEEDGEEEDNKSEDKNRSKKSKKKDKKVAKTGSSTSSADIELDTLQNAKKNKKKADDEEETSTFAGLKNIDLTINKGEFVVITGLVGSGKSSLLSAIAGFMSCDSGVVDINGSLLLCGAPWIQNNTIRENIVFGKPLDQEFYDKVIYSCALNIDLDTLEGGDYTEVGEKGITLSGGQKARINLARAVYADKEIILMDDVLSAVDARVGKHILNNCFLGLLGNKTRVLATHQLSLIGQADRIIFLNGDGSIDVGKMDELIERNKDFNQLMKFSKLEDIDEEMEVEDIVDEIDLGNKEGKTELVPAFSNQVTDASQELTRRRTNYKSDSDNSDDYDDDEYKDYNLNKDASKGKIITEEERAVNNIKFDVYNKYLKYGAGKLTPWGFFAIFAVLLTLATFCDIFTNTWLSFWISQKFPGKSNGFYIGFYVMFNILWVIFLTYTFVFFIHGTTVSSKNLNLMAIKRILHAPMSFMDTTPMGRILNRFTKDTDALDNEISDNLRLFFTAIAKMIGVFILIIIYLPWFACAIPGIFVMFFLIANFYQASNREVKRLEAILRSFVYNNVNEVLSGMNTIKAYKDETRFTELGDLLLNKANEASFVVNANQKWLGIQLDILAEIIVLIVSLLCVNRVFSINAAAVGLLMTYTLQVANELLNLVRTFTLVENDMNSAERIIHYALKVDQEAPYVIDSNKPAADWPQYGAVEFSHVDMKYRPGLPLVLKDFSLKISPMEKIGICGRTGAGKSSIMTALYRISELDGGSIAIDDIDISTIGLKDLRSHLSIIPQDPVLFNGTIRSNLDPFGEQDDEVLWESLRRSGVLTAEEVAKAKSISKDNISDEVELPKFHLYQPVEDEGENFSLGERQLISFARALVRNAKIIILDEATSSVDYGTDDKIQTTIADEFRQCTILCIAHRLKTIINYDKILVMDKGSVREFDTPWNLFNSSGSVFREMCEKSNIVAEDFKRR</sequence>
<dbReference type="InterPro" id="IPR017871">
    <property type="entry name" value="ABC_transporter-like_CS"/>
</dbReference>
<feature type="region of interest" description="Disordered" evidence="9">
    <location>
        <begin position="485"/>
        <end position="527"/>
    </location>
</feature>
<dbReference type="SUPFAM" id="SSF90123">
    <property type="entry name" value="ABC transporter transmembrane region"/>
    <property type="match status" value="2"/>
</dbReference>
<accession>H8X5D9</accession>
<dbReference type="eggNOG" id="KOG0054">
    <property type="taxonomic scope" value="Eukaryota"/>
</dbReference>
<feature type="domain" description="ABC transporter" evidence="11">
    <location>
        <begin position="525"/>
        <end position="756"/>
    </location>
</feature>
<dbReference type="FunFam" id="1.20.1560.10:FF:000010">
    <property type="entry name" value="Multidrug resistance-associated ABC transporter"/>
    <property type="match status" value="1"/>
</dbReference>
<keyword evidence="5" id="KW-0547">Nucleotide-binding</keyword>
<dbReference type="InterPro" id="IPR003439">
    <property type="entry name" value="ABC_transporter-like_ATP-bd"/>
</dbReference>
<organism evidence="13 14">
    <name type="scientific">Candida orthopsilosis (strain 90-125)</name>
    <name type="common">Yeast</name>
    <dbReference type="NCBI Taxonomy" id="1136231"/>
    <lineage>
        <taxon>Eukaryota</taxon>
        <taxon>Fungi</taxon>
        <taxon>Dikarya</taxon>
        <taxon>Ascomycota</taxon>
        <taxon>Saccharomycotina</taxon>
        <taxon>Pichiomycetes</taxon>
        <taxon>Debaryomycetaceae</taxon>
        <taxon>Candida/Lodderomyces clade</taxon>
        <taxon>Candida</taxon>
    </lineage>
</organism>
<evidence type="ECO:0000256" key="10">
    <source>
        <dbReference type="SAM" id="Phobius"/>
    </source>
</evidence>
<dbReference type="FunFam" id="3.40.50.300:FF:001750">
    <property type="entry name" value="ATP-binding cassette transporter"/>
    <property type="match status" value="1"/>
</dbReference>
<comment type="similarity">
    <text evidence="2">Belongs to the ABC transporter superfamily. ABCC family. Conjugate transporter (TC 3.A.1.208) subfamily.</text>
</comment>
<evidence type="ECO:0000256" key="4">
    <source>
        <dbReference type="ARBA" id="ARBA00022692"/>
    </source>
</evidence>
<evidence type="ECO:0000256" key="1">
    <source>
        <dbReference type="ARBA" id="ARBA00004141"/>
    </source>
</evidence>
<dbReference type="PROSITE" id="PS50929">
    <property type="entry name" value="ABC_TM1F"/>
    <property type="match status" value="2"/>
</dbReference>
<feature type="domain" description="ABC transmembrane type-1" evidence="12">
    <location>
        <begin position="871"/>
        <end position="1148"/>
    </location>
</feature>
<feature type="transmembrane region" description="Helical" evidence="10">
    <location>
        <begin position="295"/>
        <end position="313"/>
    </location>
</feature>
<dbReference type="Proteomes" id="UP000005018">
    <property type="component" value="Chromosome 4"/>
</dbReference>
<dbReference type="Gene3D" id="1.20.1560.10">
    <property type="entry name" value="ABC transporter type 1, transmembrane domain"/>
    <property type="match status" value="2"/>
</dbReference>
<keyword evidence="3" id="KW-0813">Transport</keyword>
<feature type="transmembrane region" description="Helical" evidence="10">
    <location>
        <begin position="150"/>
        <end position="170"/>
    </location>
</feature>
<dbReference type="OrthoDB" id="6500128at2759"/>
<dbReference type="HOGENOM" id="CLU_000604_27_1_1"/>
<dbReference type="SMART" id="SM00382">
    <property type="entry name" value="AAA"/>
    <property type="match status" value="2"/>
</dbReference>
<name>H8X5D9_CANO9</name>
<dbReference type="SUPFAM" id="SSF52540">
    <property type="entry name" value="P-loop containing nucleoside triphosphate hydrolases"/>
    <property type="match status" value="2"/>
</dbReference>
<dbReference type="CDD" id="cd18597">
    <property type="entry name" value="ABC_6TM_YOR1_D1_like"/>
    <property type="match status" value="1"/>
</dbReference>
<dbReference type="InterPro" id="IPR011527">
    <property type="entry name" value="ABC1_TM_dom"/>
</dbReference>
<dbReference type="FunFam" id="3.40.50.300:FF:000565">
    <property type="entry name" value="ABC bile acid transporter"/>
    <property type="match status" value="1"/>
</dbReference>
<keyword evidence="8 10" id="KW-0472">Membrane</keyword>
<feature type="transmembrane region" description="Helical" evidence="10">
    <location>
        <begin position="271"/>
        <end position="289"/>
    </location>
</feature>
<feature type="transmembrane region" description="Helical" evidence="10">
    <location>
        <begin position="377"/>
        <end position="399"/>
    </location>
</feature>
<dbReference type="GO" id="GO:0008559">
    <property type="term" value="F:ABC-type xenobiotic transporter activity"/>
    <property type="evidence" value="ECO:0007669"/>
    <property type="project" value="TreeGrafter"/>
</dbReference>
<dbReference type="PROSITE" id="PS00211">
    <property type="entry name" value="ABC_TRANSPORTER_1"/>
    <property type="match status" value="2"/>
</dbReference>
<dbReference type="EMBL" id="HE681722">
    <property type="protein sequence ID" value="CCG23395.1"/>
    <property type="molecule type" value="Genomic_DNA"/>
</dbReference>
<feature type="domain" description="ABC transporter" evidence="11">
    <location>
        <begin position="1186"/>
        <end position="1437"/>
    </location>
</feature>
<dbReference type="CDD" id="cd03250">
    <property type="entry name" value="ABCC_MRP_domain1"/>
    <property type="match status" value="1"/>
</dbReference>
<keyword evidence="7 10" id="KW-1133">Transmembrane helix</keyword>
<evidence type="ECO:0000313" key="14">
    <source>
        <dbReference type="Proteomes" id="UP000005018"/>
    </source>
</evidence>
<dbReference type="PANTHER" id="PTHR24223:SF456">
    <property type="entry name" value="MULTIDRUG RESISTANCE-ASSOCIATED PROTEIN LETHAL(2)03659"/>
    <property type="match status" value="1"/>
</dbReference>
<keyword evidence="6" id="KW-0067">ATP-binding</keyword>
<feature type="transmembrane region" description="Helical" evidence="10">
    <location>
        <begin position="190"/>
        <end position="210"/>
    </location>
</feature>
<keyword evidence="14" id="KW-1185">Reference proteome</keyword>
<dbReference type="Gene3D" id="3.40.50.300">
    <property type="entry name" value="P-loop containing nucleotide triphosphate hydrolases"/>
    <property type="match status" value="2"/>
</dbReference>
<gene>
    <name evidence="13" type="ORF">CORT_0D05560</name>
</gene>
<evidence type="ECO:0000256" key="6">
    <source>
        <dbReference type="ARBA" id="ARBA00022840"/>
    </source>
</evidence>
<dbReference type="GO" id="GO:0005886">
    <property type="term" value="C:plasma membrane"/>
    <property type="evidence" value="ECO:0007669"/>
    <property type="project" value="TreeGrafter"/>
</dbReference>
<evidence type="ECO:0000256" key="2">
    <source>
        <dbReference type="ARBA" id="ARBA00009726"/>
    </source>
</evidence>
<feature type="transmembrane region" description="Helical" evidence="10">
    <location>
        <begin position="419"/>
        <end position="438"/>
    </location>
</feature>
<evidence type="ECO:0000256" key="5">
    <source>
        <dbReference type="ARBA" id="ARBA00022741"/>
    </source>
</evidence>
<evidence type="ECO:0000259" key="12">
    <source>
        <dbReference type="PROSITE" id="PS50929"/>
    </source>
</evidence>
<dbReference type="CDD" id="cd03244">
    <property type="entry name" value="ABCC_MRP_domain2"/>
    <property type="match status" value="1"/>
</dbReference>
<dbReference type="KEGG" id="cot:CORT_0D05560"/>
<evidence type="ECO:0000313" key="13">
    <source>
        <dbReference type="EMBL" id="CCG23395.1"/>
    </source>
</evidence>
<dbReference type="InterPro" id="IPR036640">
    <property type="entry name" value="ABC1_TM_sf"/>
</dbReference>
<dbReference type="CDD" id="cd18606">
    <property type="entry name" value="ABC_6TM_YOR1_D2_like"/>
    <property type="match status" value="1"/>
</dbReference>
<keyword evidence="4 10" id="KW-0812">Transmembrane</keyword>
<evidence type="ECO:0000256" key="7">
    <source>
        <dbReference type="ARBA" id="ARBA00022989"/>
    </source>
</evidence>
<feature type="domain" description="ABC transmembrane type-1" evidence="12">
    <location>
        <begin position="151"/>
        <end position="436"/>
    </location>
</feature>
<comment type="subcellular location">
    <subcellularLocation>
        <location evidence="1">Membrane</location>
        <topology evidence="1">Multi-pass membrane protein</topology>
    </subcellularLocation>
</comment>
<evidence type="ECO:0000256" key="8">
    <source>
        <dbReference type="ARBA" id="ARBA00023136"/>
    </source>
</evidence>
<dbReference type="InterPro" id="IPR003593">
    <property type="entry name" value="AAA+_ATPase"/>
</dbReference>
<proteinExistence type="inferred from homology"/>
<evidence type="ECO:0000256" key="9">
    <source>
        <dbReference type="SAM" id="MobiDB-lite"/>
    </source>
</evidence>
<feature type="region of interest" description="Disordered" evidence="9">
    <location>
        <begin position="795"/>
        <end position="824"/>
    </location>
</feature>
<protein>
    <recommendedName>
        <fullName evidence="15">Oligomycin resistance ATP-dependent permease YOR1</fullName>
    </recommendedName>
</protein>
<dbReference type="Pfam" id="PF00005">
    <property type="entry name" value="ABC_tran"/>
    <property type="match status" value="2"/>
</dbReference>
<feature type="compositionally biased region" description="Basic residues" evidence="9">
    <location>
        <begin position="502"/>
        <end position="514"/>
    </location>
</feature>
<reference evidence="13 14" key="1">
    <citation type="journal article" date="2012" name="PLoS ONE">
        <title>Sequence and analysis of the genome of the pathogenic yeast Candida orthopsilosis.</title>
        <authorList>
            <person name="Riccombeni A."/>
            <person name="Vidanes G."/>
            <person name="Proux-Wera E."/>
            <person name="Wolfe K.H."/>
            <person name="Butler G."/>
        </authorList>
    </citation>
    <scope>NUCLEOTIDE SEQUENCE [LARGE SCALE GENOMIC DNA]</scope>
    <source>
        <strain evidence="13 14">Co 90-125</strain>
    </source>
</reference>
<dbReference type="GO" id="GO:0016887">
    <property type="term" value="F:ATP hydrolysis activity"/>
    <property type="evidence" value="ECO:0007669"/>
    <property type="project" value="InterPro"/>
</dbReference>
<dbReference type="PROSITE" id="PS50893">
    <property type="entry name" value="ABC_TRANSPORTER_2"/>
    <property type="match status" value="2"/>
</dbReference>
<feature type="transmembrane region" description="Helical" evidence="10">
    <location>
        <begin position="864"/>
        <end position="887"/>
    </location>
</feature>
<feature type="transmembrane region" description="Helical" evidence="10">
    <location>
        <begin position="907"/>
        <end position="930"/>
    </location>
</feature>
<dbReference type="GeneID" id="14540321"/>
<dbReference type="Pfam" id="PF00664">
    <property type="entry name" value="ABC_membrane"/>
    <property type="match status" value="2"/>
</dbReference>
<feature type="compositionally biased region" description="Acidic residues" evidence="9">
    <location>
        <begin position="485"/>
        <end position="496"/>
    </location>
</feature>
<dbReference type="GO" id="GO:0005524">
    <property type="term" value="F:ATP binding"/>
    <property type="evidence" value="ECO:0007669"/>
    <property type="project" value="UniProtKB-KW"/>
</dbReference>
<evidence type="ECO:0000259" key="11">
    <source>
        <dbReference type="PROSITE" id="PS50893"/>
    </source>
</evidence>
<evidence type="ECO:0000256" key="3">
    <source>
        <dbReference type="ARBA" id="ARBA00022448"/>
    </source>
</evidence>
<dbReference type="InterPro" id="IPR050173">
    <property type="entry name" value="ABC_transporter_C-like"/>
</dbReference>
<dbReference type="InterPro" id="IPR027417">
    <property type="entry name" value="P-loop_NTPase"/>
</dbReference>
<dbReference type="PANTHER" id="PTHR24223">
    <property type="entry name" value="ATP-BINDING CASSETTE SUB-FAMILY C"/>
    <property type="match status" value="1"/>
</dbReference>
<evidence type="ECO:0008006" key="15">
    <source>
        <dbReference type="Google" id="ProtNLM"/>
    </source>
</evidence>